<evidence type="ECO:0000256" key="1">
    <source>
        <dbReference type="ARBA" id="ARBA00004141"/>
    </source>
</evidence>
<dbReference type="AlphaFoldDB" id="A0A0D2NSG4"/>
<dbReference type="Gene3D" id="1.20.1560.10">
    <property type="entry name" value="ABC transporter type 1, transmembrane domain"/>
    <property type="match status" value="1"/>
</dbReference>
<dbReference type="InterPro" id="IPR039421">
    <property type="entry name" value="Type_1_exporter"/>
</dbReference>
<dbReference type="InterPro" id="IPR011527">
    <property type="entry name" value="ABC1_TM_dom"/>
</dbReference>
<proteinExistence type="predicted"/>
<sequence>MPPRGGRGGGRFNPNRDYVLLNDEEAADPEDGLRSAAGGKAGAGGASASRLFSLARPEAGTITIATLFLLISSVAQARACLPPRAHGVAFPKLAGELIDVAVTQQQGGASPGDARARTDLILIEIVVIVAAGGVAGGLRTWLFQRAAERVMWRLRVSLFQSLISQEVGFYDRVRTGERGGRGGAVGAWAGMGGGDGGSGVGAATWRGPGELTNRLSEDTRLLKGVATTAVSQALRALVVTALGLAMMFLTSWLLATLTVAIIPPLFLLFLVYGRIRWVCGYYVTTDLSIGLMA</sequence>
<dbReference type="SUPFAM" id="SSF90123">
    <property type="entry name" value="ABC transporter transmembrane region"/>
    <property type="match status" value="2"/>
</dbReference>
<dbReference type="KEGG" id="mng:MNEG_0760"/>
<dbReference type="Proteomes" id="UP000054498">
    <property type="component" value="Unassembled WGS sequence"/>
</dbReference>
<dbReference type="PANTHER" id="PTHR43394:SF1">
    <property type="entry name" value="ATP-BINDING CASSETTE SUB-FAMILY B MEMBER 10, MITOCHONDRIAL"/>
    <property type="match status" value="1"/>
</dbReference>
<organism evidence="7 8">
    <name type="scientific">Monoraphidium neglectum</name>
    <dbReference type="NCBI Taxonomy" id="145388"/>
    <lineage>
        <taxon>Eukaryota</taxon>
        <taxon>Viridiplantae</taxon>
        <taxon>Chlorophyta</taxon>
        <taxon>core chlorophytes</taxon>
        <taxon>Chlorophyceae</taxon>
        <taxon>CS clade</taxon>
        <taxon>Sphaeropleales</taxon>
        <taxon>Selenastraceae</taxon>
        <taxon>Monoraphidium</taxon>
    </lineage>
</organism>
<protein>
    <recommendedName>
        <fullName evidence="6">ABC transmembrane type-1 domain-containing protein</fullName>
    </recommendedName>
</protein>
<evidence type="ECO:0000313" key="7">
    <source>
        <dbReference type="EMBL" id="KIZ07186.1"/>
    </source>
</evidence>
<dbReference type="OrthoDB" id="6500128at2759"/>
<reference evidence="7 8" key="1">
    <citation type="journal article" date="2013" name="BMC Genomics">
        <title>Reconstruction of the lipid metabolism for the microalga Monoraphidium neglectum from its genome sequence reveals characteristics suitable for biofuel production.</title>
        <authorList>
            <person name="Bogen C."/>
            <person name="Al-Dilaimi A."/>
            <person name="Albersmeier A."/>
            <person name="Wichmann J."/>
            <person name="Grundmann M."/>
            <person name="Rupp O."/>
            <person name="Lauersen K.J."/>
            <person name="Blifernez-Klassen O."/>
            <person name="Kalinowski J."/>
            <person name="Goesmann A."/>
            <person name="Mussgnug J.H."/>
            <person name="Kruse O."/>
        </authorList>
    </citation>
    <scope>NUCLEOTIDE SEQUENCE [LARGE SCALE GENOMIC DNA]</scope>
    <source>
        <strain evidence="7 8">SAG 48.87</strain>
    </source>
</reference>
<feature type="transmembrane region" description="Helical" evidence="5">
    <location>
        <begin position="224"/>
        <end position="246"/>
    </location>
</feature>
<keyword evidence="8" id="KW-1185">Reference proteome</keyword>
<name>A0A0D2NSG4_9CHLO</name>
<dbReference type="GO" id="GO:0015421">
    <property type="term" value="F:ABC-type oligopeptide transporter activity"/>
    <property type="evidence" value="ECO:0007669"/>
    <property type="project" value="TreeGrafter"/>
</dbReference>
<gene>
    <name evidence="7" type="ORF">MNEG_0760</name>
</gene>
<keyword evidence="4 5" id="KW-0472">Membrane</keyword>
<dbReference type="RefSeq" id="XP_013906205.1">
    <property type="nucleotide sequence ID" value="XM_014050751.1"/>
</dbReference>
<evidence type="ECO:0000259" key="6">
    <source>
        <dbReference type="PROSITE" id="PS50929"/>
    </source>
</evidence>
<evidence type="ECO:0000256" key="2">
    <source>
        <dbReference type="ARBA" id="ARBA00022692"/>
    </source>
</evidence>
<dbReference type="GeneID" id="25726878"/>
<dbReference type="GO" id="GO:0005743">
    <property type="term" value="C:mitochondrial inner membrane"/>
    <property type="evidence" value="ECO:0007669"/>
    <property type="project" value="TreeGrafter"/>
</dbReference>
<keyword evidence="2 5" id="KW-0812">Transmembrane</keyword>
<evidence type="ECO:0000256" key="3">
    <source>
        <dbReference type="ARBA" id="ARBA00022989"/>
    </source>
</evidence>
<feature type="domain" description="ABC transmembrane type-1" evidence="6">
    <location>
        <begin position="87"/>
        <end position="275"/>
    </location>
</feature>
<comment type="subcellular location">
    <subcellularLocation>
        <location evidence="1">Membrane</location>
        <topology evidence="1">Multi-pass membrane protein</topology>
    </subcellularLocation>
</comment>
<dbReference type="GO" id="GO:0090374">
    <property type="term" value="P:oligopeptide export from mitochondrion"/>
    <property type="evidence" value="ECO:0007669"/>
    <property type="project" value="TreeGrafter"/>
</dbReference>
<feature type="transmembrane region" description="Helical" evidence="5">
    <location>
        <begin position="252"/>
        <end position="272"/>
    </location>
</feature>
<dbReference type="EMBL" id="KK100285">
    <property type="protein sequence ID" value="KIZ07186.1"/>
    <property type="molecule type" value="Genomic_DNA"/>
</dbReference>
<dbReference type="STRING" id="145388.A0A0D2NSG4"/>
<dbReference type="PANTHER" id="PTHR43394">
    <property type="entry name" value="ATP-DEPENDENT PERMEASE MDL1, MITOCHONDRIAL"/>
    <property type="match status" value="1"/>
</dbReference>
<dbReference type="GO" id="GO:0005524">
    <property type="term" value="F:ATP binding"/>
    <property type="evidence" value="ECO:0007669"/>
    <property type="project" value="InterPro"/>
</dbReference>
<dbReference type="PROSITE" id="PS50929">
    <property type="entry name" value="ABC_TM1F"/>
    <property type="match status" value="1"/>
</dbReference>
<evidence type="ECO:0000313" key="8">
    <source>
        <dbReference type="Proteomes" id="UP000054498"/>
    </source>
</evidence>
<dbReference type="Pfam" id="PF00664">
    <property type="entry name" value="ABC_membrane"/>
    <property type="match status" value="2"/>
</dbReference>
<dbReference type="InterPro" id="IPR036640">
    <property type="entry name" value="ABC1_TM_sf"/>
</dbReference>
<evidence type="ECO:0000256" key="5">
    <source>
        <dbReference type="SAM" id="Phobius"/>
    </source>
</evidence>
<feature type="transmembrane region" description="Helical" evidence="5">
    <location>
        <begin position="120"/>
        <end position="143"/>
    </location>
</feature>
<evidence type="ECO:0000256" key="4">
    <source>
        <dbReference type="ARBA" id="ARBA00023136"/>
    </source>
</evidence>
<keyword evidence="3 5" id="KW-1133">Transmembrane helix</keyword>
<accession>A0A0D2NSG4</accession>